<dbReference type="SUPFAM" id="SSF50249">
    <property type="entry name" value="Nucleic acid-binding proteins"/>
    <property type="match status" value="1"/>
</dbReference>
<accession>A0AAD9KVR6</accession>
<comment type="catalytic activity">
    <reaction evidence="14 15">
        <text>ATP + (deoxyribonucleotide)n-3'-hydroxyl + 5'-phospho-(deoxyribonucleotide)m = (deoxyribonucleotide)n+m + AMP + diphosphate.</text>
        <dbReference type="EC" id="6.5.1.1"/>
    </reaction>
</comment>
<evidence type="ECO:0000256" key="11">
    <source>
        <dbReference type="ARBA" id="ARBA00023172"/>
    </source>
</evidence>
<evidence type="ECO:0000256" key="15">
    <source>
        <dbReference type="RuleBase" id="RU000617"/>
    </source>
</evidence>
<dbReference type="InterPro" id="IPR012308">
    <property type="entry name" value="DNA_ligase_ATP-dep_N"/>
</dbReference>
<dbReference type="InterPro" id="IPR021536">
    <property type="entry name" value="DNA_ligase_IV_dom"/>
</dbReference>
<dbReference type="GO" id="GO:0032807">
    <property type="term" value="C:DNA ligase IV complex"/>
    <property type="evidence" value="ECO:0007669"/>
    <property type="project" value="TreeGrafter"/>
</dbReference>
<dbReference type="Pfam" id="PF04675">
    <property type="entry name" value="DNA_ligase_A_N"/>
    <property type="match status" value="1"/>
</dbReference>
<reference evidence="19" key="1">
    <citation type="journal article" date="2023" name="Mol. Biol. Evol.">
        <title>Third-Generation Sequencing Reveals the Adaptive Role of the Epigenome in Three Deep-Sea Polychaetes.</title>
        <authorList>
            <person name="Perez M."/>
            <person name="Aroh O."/>
            <person name="Sun Y."/>
            <person name="Lan Y."/>
            <person name="Juniper S.K."/>
            <person name="Young C.R."/>
            <person name="Angers B."/>
            <person name="Qian P.Y."/>
        </authorList>
    </citation>
    <scope>NUCLEOTIDE SEQUENCE</scope>
    <source>
        <strain evidence="19">R07B-5</strain>
    </source>
</reference>
<dbReference type="GO" id="GO:0006303">
    <property type="term" value="P:double-strand break repair via nonhomologous end joining"/>
    <property type="evidence" value="ECO:0007669"/>
    <property type="project" value="TreeGrafter"/>
</dbReference>
<dbReference type="EMBL" id="JAODUO010000548">
    <property type="protein sequence ID" value="KAK2178306.1"/>
    <property type="molecule type" value="Genomic_DNA"/>
</dbReference>
<evidence type="ECO:0000313" key="20">
    <source>
        <dbReference type="Proteomes" id="UP001209878"/>
    </source>
</evidence>
<dbReference type="Gene3D" id="3.30.470.30">
    <property type="entry name" value="DNA ligase/mRNA capping enzyme"/>
    <property type="match status" value="1"/>
</dbReference>
<evidence type="ECO:0000256" key="12">
    <source>
        <dbReference type="ARBA" id="ARBA00023204"/>
    </source>
</evidence>
<comment type="cofactor">
    <cofactor evidence="1">
        <name>Mg(2+)</name>
        <dbReference type="ChEBI" id="CHEBI:18420"/>
    </cofactor>
</comment>
<dbReference type="SMART" id="SM00292">
    <property type="entry name" value="BRCT"/>
    <property type="match status" value="2"/>
</dbReference>
<dbReference type="GO" id="GO:0006297">
    <property type="term" value="P:nucleotide-excision repair, DNA gap filling"/>
    <property type="evidence" value="ECO:0007669"/>
    <property type="project" value="TreeGrafter"/>
</dbReference>
<dbReference type="CDD" id="cd17722">
    <property type="entry name" value="BRCT_DNA_ligase_IV_rpt1"/>
    <property type="match status" value="1"/>
</dbReference>
<proteinExistence type="inferred from homology"/>
<feature type="domain" description="ATP-dependent DNA ligase family profile" evidence="17">
    <location>
        <begin position="349"/>
        <end position="483"/>
    </location>
</feature>
<dbReference type="Gene3D" id="2.40.50.140">
    <property type="entry name" value="Nucleic acid-binding proteins"/>
    <property type="match status" value="1"/>
</dbReference>
<dbReference type="InterPro" id="IPR012340">
    <property type="entry name" value="NA-bd_OB-fold"/>
</dbReference>
<dbReference type="GO" id="GO:0005524">
    <property type="term" value="F:ATP binding"/>
    <property type="evidence" value="ECO:0007669"/>
    <property type="project" value="UniProtKB-KW"/>
</dbReference>
<keyword evidence="10" id="KW-0460">Magnesium</keyword>
<dbReference type="Pfam" id="PF01068">
    <property type="entry name" value="DNA_ligase_A_M"/>
    <property type="match status" value="1"/>
</dbReference>
<evidence type="ECO:0000256" key="8">
    <source>
        <dbReference type="ARBA" id="ARBA00022763"/>
    </source>
</evidence>
<dbReference type="SUPFAM" id="SSF52113">
    <property type="entry name" value="BRCT domain"/>
    <property type="match status" value="2"/>
</dbReference>
<evidence type="ECO:0000256" key="16">
    <source>
        <dbReference type="RuleBase" id="RU004196"/>
    </source>
</evidence>
<dbReference type="GO" id="GO:0005958">
    <property type="term" value="C:DNA-dependent protein kinase-DNA ligase 4 complex"/>
    <property type="evidence" value="ECO:0007669"/>
    <property type="project" value="TreeGrafter"/>
</dbReference>
<dbReference type="InterPro" id="IPR001357">
    <property type="entry name" value="BRCT_dom"/>
</dbReference>
<feature type="domain" description="BRCT" evidence="18">
    <location>
        <begin position="652"/>
        <end position="741"/>
    </location>
</feature>
<dbReference type="AlphaFoldDB" id="A0AAD9KVR6"/>
<dbReference type="InterPro" id="IPR012310">
    <property type="entry name" value="DNA_ligase_ATP-dep_cent"/>
</dbReference>
<comment type="caution">
    <text evidence="19">The sequence shown here is derived from an EMBL/GenBank/DDBJ whole genome shotgun (WGS) entry which is preliminary data.</text>
</comment>
<dbReference type="Proteomes" id="UP001209878">
    <property type="component" value="Unassembled WGS sequence"/>
</dbReference>
<keyword evidence="13" id="KW-0539">Nucleus</keyword>
<dbReference type="PANTHER" id="PTHR45997">
    <property type="entry name" value="DNA LIGASE 4"/>
    <property type="match status" value="1"/>
</dbReference>
<evidence type="ECO:0000256" key="2">
    <source>
        <dbReference type="ARBA" id="ARBA00004123"/>
    </source>
</evidence>
<evidence type="ECO:0000256" key="9">
    <source>
        <dbReference type="ARBA" id="ARBA00022840"/>
    </source>
</evidence>
<dbReference type="CDD" id="cd07968">
    <property type="entry name" value="OBF_DNA_ligase_IV"/>
    <property type="match status" value="1"/>
</dbReference>
<dbReference type="GO" id="GO:0046872">
    <property type="term" value="F:metal ion binding"/>
    <property type="evidence" value="ECO:0007669"/>
    <property type="project" value="UniProtKB-KW"/>
</dbReference>
<keyword evidence="8 15" id="KW-0227">DNA damage</keyword>
<dbReference type="Gene3D" id="3.40.50.10190">
    <property type="entry name" value="BRCT domain"/>
    <property type="match status" value="2"/>
</dbReference>
<evidence type="ECO:0000256" key="7">
    <source>
        <dbReference type="ARBA" id="ARBA00022741"/>
    </source>
</evidence>
<evidence type="ECO:0000256" key="6">
    <source>
        <dbReference type="ARBA" id="ARBA00022737"/>
    </source>
</evidence>
<keyword evidence="7 15" id="KW-0547">Nucleotide-binding</keyword>
<gene>
    <name evidence="19" type="ORF">NP493_548g00024</name>
</gene>
<keyword evidence="4 15" id="KW-0436">Ligase</keyword>
<dbReference type="InterPro" id="IPR012309">
    <property type="entry name" value="DNA_ligase_ATP-dep_C"/>
</dbReference>
<evidence type="ECO:0000259" key="18">
    <source>
        <dbReference type="PROSITE" id="PS50172"/>
    </source>
</evidence>
<dbReference type="GO" id="GO:0003910">
    <property type="term" value="F:DNA ligase (ATP) activity"/>
    <property type="evidence" value="ECO:0007669"/>
    <property type="project" value="UniProtKB-EC"/>
</dbReference>
<evidence type="ECO:0000313" key="19">
    <source>
        <dbReference type="EMBL" id="KAK2178306.1"/>
    </source>
</evidence>
<dbReference type="SUPFAM" id="SSF117018">
    <property type="entry name" value="ATP-dependent DNA ligase DNA-binding domain"/>
    <property type="match status" value="1"/>
</dbReference>
<dbReference type="Gene3D" id="1.10.3260.10">
    <property type="entry name" value="DNA ligase, ATP-dependent, N-terminal domain"/>
    <property type="match status" value="1"/>
</dbReference>
<evidence type="ECO:0000256" key="10">
    <source>
        <dbReference type="ARBA" id="ARBA00022842"/>
    </source>
</evidence>
<dbReference type="FunFam" id="3.40.50.10190:FF:000027">
    <property type="entry name" value="DNA ligase"/>
    <property type="match status" value="1"/>
</dbReference>
<dbReference type="GO" id="GO:0071897">
    <property type="term" value="P:DNA biosynthetic process"/>
    <property type="evidence" value="ECO:0007669"/>
    <property type="project" value="InterPro"/>
</dbReference>
<dbReference type="Pfam" id="PF11411">
    <property type="entry name" value="DNA_ligase_IV"/>
    <property type="match status" value="1"/>
</dbReference>
<comment type="subcellular location">
    <subcellularLocation>
        <location evidence="2">Nucleus</location>
    </subcellularLocation>
</comment>
<dbReference type="GO" id="GO:0003677">
    <property type="term" value="F:DNA binding"/>
    <property type="evidence" value="ECO:0007669"/>
    <property type="project" value="InterPro"/>
</dbReference>
<keyword evidence="11 15" id="KW-0233">DNA recombination</keyword>
<evidence type="ECO:0000259" key="17">
    <source>
        <dbReference type="PROSITE" id="PS50160"/>
    </source>
</evidence>
<dbReference type="CDD" id="cd07903">
    <property type="entry name" value="Adenylation_DNA_ligase_IV"/>
    <property type="match status" value="1"/>
</dbReference>
<evidence type="ECO:0000256" key="13">
    <source>
        <dbReference type="ARBA" id="ARBA00023242"/>
    </source>
</evidence>
<protein>
    <recommendedName>
        <fullName evidence="15">DNA ligase</fullName>
        <ecNumber evidence="15">6.5.1.1</ecNumber>
    </recommendedName>
</protein>
<comment type="similarity">
    <text evidence="3 16">Belongs to the ATP-dependent DNA ligase family.</text>
</comment>
<organism evidence="19 20">
    <name type="scientific">Ridgeia piscesae</name>
    <name type="common">Tubeworm</name>
    <dbReference type="NCBI Taxonomy" id="27915"/>
    <lineage>
        <taxon>Eukaryota</taxon>
        <taxon>Metazoa</taxon>
        <taxon>Spiralia</taxon>
        <taxon>Lophotrochozoa</taxon>
        <taxon>Annelida</taxon>
        <taxon>Polychaeta</taxon>
        <taxon>Sedentaria</taxon>
        <taxon>Canalipalpata</taxon>
        <taxon>Sabellida</taxon>
        <taxon>Siboglinidae</taxon>
        <taxon>Ridgeia</taxon>
    </lineage>
</organism>
<dbReference type="PROSITE" id="PS50160">
    <property type="entry name" value="DNA_LIGASE_A3"/>
    <property type="match status" value="1"/>
</dbReference>
<evidence type="ECO:0000256" key="3">
    <source>
        <dbReference type="ARBA" id="ARBA00007572"/>
    </source>
</evidence>
<dbReference type="Pfam" id="PF04679">
    <property type="entry name" value="DNA_ligase_A_C"/>
    <property type="match status" value="1"/>
</dbReference>
<keyword evidence="5" id="KW-0479">Metal-binding</keyword>
<sequence>MAADVASKVPFYQLCALLEKISKRSGNDAKKKLLKEFIDEWRDFHQRLHAGNENTTDSFYGAMRLLLPHLERQRDAYGIKEHTLAKLYIEILGLGRDSPSALKLLNFRAPKSAKGESGDFASVAYWILKPRCCERGTLSVGDVNRCLDNIAAGHAAKSKEVVRKNLLHMLKETSALEQKWLIRMIMKDMKMGLSQQSVFSLYHEDAEDLFNVKMSLEKVCVMLRDPRVRLHEVEISVLTPFRPMLGDRGTPNKIGKLLCGRPFHIETKYDGERMQLHKQGHVYKFFSRSGNEYTHVFGGDSMSGTFTRHIAACFKDSVHSCILDGEMVGYNPETKTIGSKGEQFDIKSTNLTTYQPMMFVFDILQYNHSVLSNKPLKERCKILKDVFDPIEGRIKVSEVKIGSTKQDCVNALNEAIDLREEGIMVKDPDTPYCPNKRKGGWYKIKPEYIGGLMDELDVVVVGGYFGAGARAGMMSHFLCAVAVPPETGGKPSRFQSFCKVGSGYTRRELFEFNRKMADHWTVFDKKNPPQWLHLASGLKQRPDAWIEPSNSSILQIKAAEIVDSDQYKTGCTLRFPRVEKIRDDKPWYDCMTTHDIEELWKKSSGKLAGRYAEVDEDEDAGPVKKRRVTTARHVRPTVMDKFKATDVSGVTQVSEMLCDKEVCVINGPVDQPKAALEKLVAELGGSFVQNPGEETFCVLADKVNLKVRNIMKKGVYDVVRAQWLLRCRDQGQLLPWNPSDMIHKSPKTAAQFALDYDRHGDSYYDDATVESLKKVFEKIQEEGNAKCAMAEDIAECEMEYFPQDSPYGLFRLCRVYLDSNILIGDSTTHIKDSPLELTALELRLHGATQSDTLTRQVSHVIVDSRDLRRVCSLREENRRRERKFHIVSQLWVQDCLEQGTLLGERGYEPESH</sequence>
<feature type="domain" description="BRCT" evidence="18">
    <location>
        <begin position="805"/>
        <end position="909"/>
    </location>
</feature>
<evidence type="ECO:0000256" key="4">
    <source>
        <dbReference type="ARBA" id="ARBA00022598"/>
    </source>
</evidence>
<keyword evidence="12 15" id="KW-0234">DNA repair</keyword>
<keyword evidence="9 15" id="KW-0067">ATP-binding</keyword>
<dbReference type="PROSITE" id="PS50172">
    <property type="entry name" value="BRCT"/>
    <property type="match status" value="2"/>
</dbReference>
<dbReference type="SUPFAM" id="SSF56091">
    <property type="entry name" value="DNA ligase/mRNA capping enzyme, catalytic domain"/>
    <property type="match status" value="1"/>
</dbReference>
<dbReference type="InterPro" id="IPR036599">
    <property type="entry name" value="DNA_ligase_N_sf"/>
</dbReference>
<dbReference type="EC" id="6.5.1.1" evidence="15"/>
<evidence type="ECO:0000256" key="1">
    <source>
        <dbReference type="ARBA" id="ARBA00001946"/>
    </source>
</evidence>
<dbReference type="PANTHER" id="PTHR45997:SF1">
    <property type="entry name" value="DNA LIGASE 4"/>
    <property type="match status" value="1"/>
</dbReference>
<dbReference type="Pfam" id="PF00533">
    <property type="entry name" value="BRCT"/>
    <property type="match status" value="1"/>
</dbReference>
<dbReference type="NCBIfam" id="TIGR00574">
    <property type="entry name" value="dnl1"/>
    <property type="match status" value="1"/>
</dbReference>
<evidence type="ECO:0000256" key="14">
    <source>
        <dbReference type="ARBA" id="ARBA00034003"/>
    </source>
</evidence>
<evidence type="ECO:0000256" key="5">
    <source>
        <dbReference type="ARBA" id="ARBA00022723"/>
    </source>
</evidence>
<dbReference type="GO" id="GO:0006310">
    <property type="term" value="P:DNA recombination"/>
    <property type="evidence" value="ECO:0007669"/>
    <property type="project" value="UniProtKB-KW"/>
</dbReference>
<name>A0AAD9KVR6_RIDPI</name>
<dbReference type="InterPro" id="IPR016059">
    <property type="entry name" value="DNA_ligase_ATP-dep_CS"/>
</dbReference>
<dbReference type="FunFam" id="2.40.50.140:FF:000150">
    <property type="entry name" value="DNA ligase"/>
    <property type="match status" value="1"/>
</dbReference>
<dbReference type="InterPro" id="IPR000977">
    <property type="entry name" value="DNA_ligase_ATP-dep"/>
</dbReference>
<keyword evidence="20" id="KW-1185">Reference proteome</keyword>
<dbReference type="InterPro" id="IPR036420">
    <property type="entry name" value="BRCT_dom_sf"/>
</dbReference>
<dbReference type="InterPro" id="IPR029710">
    <property type="entry name" value="LIG4"/>
</dbReference>
<dbReference type="PROSITE" id="PS00697">
    <property type="entry name" value="DNA_LIGASE_A1"/>
    <property type="match status" value="1"/>
</dbReference>
<dbReference type="InterPro" id="IPR044125">
    <property type="entry name" value="Adenylation_DNA_ligase_IV"/>
</dbReference>
<keyword evidence="6" id="KW-0677">Repeat</keyword>